<keyword evidence="4" id="KW-0285">Flavoprotein</keyword>
<dbReference type="GeneID" id="61121145"/>
<evidence type="ECO:0000256" key="6">
    <source>
        <dbReference type="ARBA" id="ARBA00022857"/>
    </source>
</evidence>
<dbReference type="PANTHER" id="PTHR42802">
    <property type="entry name" value="MONOOXYGENASE"/>
    <property type="match status" value="1"/>
</dbReference>
<dbReference type="RefSeq" id="WP_085690170.1">
    <property type="nucleotide sequence ID" value="NZ_CP065534.1"/>
</dbReference>
<dbReference type="InterPro" id="IPR025700">
    <property type="entry name" value="Lys/Orn_oxygenase"/>
</dbReference>
<keyword evidence="8" id="KW-0503">Monooxygenase</keyword>
<dbReference type="EMBL" id="RJUJ01000015">
    <property type="protein sequence ID" value="ROH77519.1"/>
    <property type="molecule type" value="Genomic_DNA"/>
</dbReference>
<evidence type="ECO:0000313" key="8">
    <source>
        <dbReference type="EMBL" id="ROH77519.1"/>
    </source>
</evidence>
<reference evidence="8 9" key="1">
    <citation type="submission" date="2018-10" db="EMBL/GenBank/DDBJ databases">
        <title>New species genome.</title>
        <authorList>
            <person name="Li Y."/>
        </authorList>
    </citation>
    <scope>NUCLEOTIDE SEQUENCE [LARGE SCALE GENOMIC DNA]</scope>
    <source>
        <strain evidence="8 9">L6_4B</strain>
    </source>
</reference>
<comment type="similarity">
    <text evidence="3">Belongs to the lysine N(6)-hydroxylase/L-ornithine N(5)-oxygenase family.</text>
</comment>
<proteinExistence type="inferred from homology"/>
<keyword evidence="6" id="KW-0521">NADP</keyword>
<dbReference type="Gene3D" id="3.50.50.60">
    <property type="entry name" value="FAD/NAD(P)-binding domain"/>
    <property type="match status" value="1"/>
</dbReference>
<keyword evidence="7" id="KW-0560">Oxidoreductase</keyword>
<gene>
    <name evidence="8" type="ORF">EC392_14095</name>
</gene>
<comment type="cofactor">
    <cofactor evidence="1">
        <name>FAD</name>
        <dbReference type="ChEBI" id="CHEBI:57692"/>
    </cofactor>
</comment>
<evidence type="ECO:0000256" key="4">
    <source>
        <dbReference type="ARBA" id="ARBA00022630"/>
    </source>
</evidence>
<dbReference type="Proteomes" id="UP000274511">
    <property type="component" value="Unassembled WGS sequence"/>
</dbReference>
<name>A0A3N0UAC5_9GAMM</name>
<dbReference type="Pfam" id="PF13434">
    <property type="entry name" value="Lys_Orn_oxgnase"/>
    <property type="match status" value="1"/>
</dbReference>
<evidence type="ECO:0000256" key="3">
    <source>
        <dbReference type="ARBA" id="ARBA00007588"/>
    </source>
</evidence>
<evidence type="ECO:0000313" key="9">
    <source>
        <dbReference type="Proteomes" id="UP000274511"/>
    </source>
</evidence>
<dbReference type="SUPFAM" id="SSF51905">
    <property type="entry name" value="FAD/NAD(P)-binding domain"/>
    <property type="match status" value="2"/>
</dbReference>
<accession>A0A3N0UAC5</accession>
<evidence type="ECO:0000256" key="1">
    <source>
        <dbReference type="ARBA" id="ARBA00001974"/>
    </source>
</evidence>
<comment type="caution">
    <text evidence="8">The sequence shown here is derived from an EMBL/GenBank/DDBJ whole genome shotgun (WGS) entry which is preliminary data.</text>
</comment>
<evidence type="ECO:0000256" key="5">
    <source>
        <dbReference type="ARBA" id="ARBA00022827"/>
    </source>
</evidence>
<dbReference type="InterPro" id="IPR036188">
    <property type="entry name" value="FAD/NAD-bd_sf"/>
</dbReference>
<evidence type="ECO:0000256" key="2">
    <source>
        <dbReference type="ARBA" id="ARBA00004924"/>
    </source>
</evidence>
<keyword evidence="5" id="KW-0274">FAD</keyword>
<comment type="pathway">
    <text evidence="2">Siderophore biosynthesis.</text>
</comment>
<organism evidence="8 9">
    <name type="scientific">Lonsdalea populi</name>
    <dbReference type="NCBI Taxonomy" id="1172565"/>
    <lineage>
        <taxon>Bacteria</taxon>
        <taxon>Pseudomonadati</taxon>
        <taxon>Pseudomonadota</taxon>
        <taxon>Gammaproteobacteria</taxon>
        <taxon>Enterobacterales</taxon>
        <taxon>Pectobacteriaceae</taxon>
        <taxon>Lonsdalea</taxon>
    </lineage>
</organism>
<dbReference type="GO" id="GO:0004497">
    <property type="term" value="F:monooxygenase activity"/>
    <property type="evidence" value="ECO:0007669"/>
    <property type="project" value="UniProtKB-KW"/>
</dbReference>
<dbReference type="AlphaFoldDB" id="A0A3N0UAC5"/>
<sequence length="455" mass="51818">MTGSHKDIQSHFKLLGIGAGPANLSLASLVYGKQEINNIFLDGKSSFSWHDDQMIDGATLQVSLFKDLSTLTDPTNEFTFLAYLHDKGRIYHFLNAQFDEIPRREFRNYLAWAAEKNENVVFGEKVLTVDFDNVFKIVTDKRELTADNIAIGVGTQPWVPEFATAHLGQTQFHVSQYMQRNSRVAGKRVTIIGGGQSGAEVFLDLLSKPDGERPAGIHWISRRRNFFPIDDSTFTNDFYMPCYSDYFNKLPLHLRQKTNRENVLTSDGISESTLRQIYQKLYSLNFITPGQIKIALQTSRSVSNVKPGGNNDWRVEYCHLDSSGMESQEADVVVWATGYRATEKHFLGALGERIHREKEEFVVDEDFAVQWDGPEKNNIFVQNAVRGQRGLPDLNLSLNAWRAQRIMGRLCGEYPSHQHPSFIDWAPPAENSMLENLSIDFDEKEWKRISHSVLS</sequence>
<dbReference type="PANTHER" id="PTHR42802:SF1">
    <property type="entry name" value="L-ORNITHINE N(5)-MONOOXYGENASE"/>
    <property type="match status" value="1"/>
</dbReference>
<evidence type="ECO:0000256" key="7">
    <source>
        <dbReference type="ARBA" id="ARBA00023002"/>
    </source>
</evidence>
<protein>
    <submittedName>
        <fullName evidence="8">L-lysine 6-monooxygenase</fullName>
    </submittedName>
</protein>